<evidence type="ECO:0000259" key="3">
    <source>
        <dbReference type="PROSITE" id="PS51186"/>
    </source>
</evidence>
<keyword evidence="5" id="KW-1185">Reference proteome</keyword>
<dbReference type="Pfam" id="PF00583">
    <property type="entry name" value="Acetyltransf_1"/>
    <property type="match status" value="1"/>
</dbReference>
<dbReference type="CDD" id="cd04301">
    <property type="entry name" value="NAT_SF"/>
    <property type="match status" value="1"/>
</dbReference>
<dbReference type="PROSITE" id="PS51186">
    <property type="entry name" value="GNAT"/>
    <property type="match status" value="1"/>
</dbReference>
<evidence type="ECO:0000313" key="5">
    <source>
        <dbReference type="Proteomes" id="UP001448858"/>
    </source>
</evidence>
<dbReference type="Proteomes" id="UP001448858">
    <property type="component" value="Chromosome"/>
</dbReference>
<name>A0ABZ2ZSJ9_9MICC</name>
<accession>A0ABZ2ZSJ9</accession>
<sequence>MTVSVSAAHPGDAAELAALAALTFPLACPPAVSQEDSASFVAANLSDECFRDYLADQSKRVLVVRERGHIRGYALLVLAPPADPEVTEALQHVPGPAAELSKCYVHPSAHGSGLAAALMQAAREAAAAQGYRALWLGVNDLNVRAQAFYRKSGFTEVGRRSFDVGPHTFRDFILAAPLAAAGPGE</sequence>
<dbReference type="SUPFAM" id="SSF55729">
    <property type="entry name" value="Acyl-CoA N-acyltransferases (Nat)"/>
    <property type="match status" value="1"/>
</dbReference>
<dbReference type="InterPro" id="IPR050832">
    <property type="entry name" value="Bact_Acetyltransf"/>
</dbReference>
<reference evidence="4 5" key="1">
    <citation type="submission" date="2024-04" db="EMBL/GenBank/DDBJ databases">
        <title>Arthrobacter sp. from Plains bison fecal sample.</title>
        <authorList>
            <person name="Ruzzini A."/>
        </authorList>
    </citation>
    <scope>NUCLEOTIDE SEQUENCE [LARGE SCALE GENOMIC DNA]</scope>
    <source>
        <strain evidence="4 5">EINP1</strain>
    </source>
</reference>
<dbReference type="RefSeq" id="WP_342022426.1">
    <property type="nucleotide sequence ID" value="NZ_CP151657.1"/>
</dbReference>
<dbReference type="PANTHER" id="PTHR43877">
    <property type="entry name" value="AMINOALKYLPHOSPHONATE N-ACETYLTRANSFERASE-RELATED-RELATED"/>
    <property type="match status" value="1"/>
</dbReference>
<dbReference type="Gene3D" id="3.40.630.30">
    <property type="match status" value="1"/>
</dbReference>
<gene>
    <name evidence="4" type="ORF">AAE021_11295</name>
</gene>
<organism evidence="4 5">
    <name type="scientific">Arthrobacter citreus</name>
    <dbReference type="NCBI Taxonomy" id="1670"/>
    <lineage>
        <taxon>Bacteria</taxon>
        <taxon>Bacillati</taxon>
        <taxon>Actinomycetota</taxon>
        <taxon>Actinomycetes</taxon>
        <taxon>Micrococcales</taxon>
        <taxon>Micrococcaceae</taxon>
        <taxon>Arthrobacter</taxon>
    </lineage>
</organism>
<keyword evidence="1" id="KW-0808">Transferase</keyword>
<evidence type="ECO:0000313" key="4">
    <source>
        <dbReference type="EMBL" id="WZP14770.1"/>
    </source>
</evidence>
<proteinExistence type="predicted"/>
<dbReference type="EMBL" id="CP151657">
    <property type="protein sequence ID" value="WZP14770.1"/>
    <property type="molecule type" value="Genomic_DNA"/>
</dbReference>
<evidence type="ECO:0000256" key="1">
    <source>
        <dbReference type="ARBA" id="ARBA00022679"/>
    </source>
</evidence>
<keyword evidence="2" id="KW-0012">Acyltransferase</keyword>
<evidence type="ECO:0000256" key="2">
    <source>
        <dbReference type="ARBA" id="ARBA00023315"/>
    </source>
</evidence>
<feature type="domain" description="N-acetyltransferase" evidence="3">
    <location>
        <begin position="3"/>
        <end position="179"/>
    </location>
</feature>
<dbReference type="InterPro" id="IPR016181">
    <property type="entry name" value="Acyl_CoA_acyltransferase"/>
</dbReference>
<protein>
    <submittedName>
        <fullName evidence="4">GNAT family N-acetyltransferase</fullName>
    </submittedName>
</protein>
<dbReference type="InterPro" id="IPR000182">
    <property type="entry name" value="GNAT_dom"/>
</dbReference>